<feature type="compositionally biased region" description="Low complexity" evidence="1">
    <location>
        <begin position="137"/>
        <end position="147"/>
    </location>
</feature>
<protein>
    <submittedName>
        <fullName evidence="2">Uncharacterized protein</fullName>
    </submittedName>
</protein>
<feature type="region of interest" description="Disordered" evidence="1">
    <location>
        <begin position="42"/>
        <end position="75"/>
    </location>
</feature>
<reference evidence="2 3" key="1">
    <citation type="journal article" date="2015" name="Proc. Natl. Acad. Sci. U.S.A.">
        <title>The resurrection genome of Boea hygrometrica: A blueprint for survival of dehydration.</title>
        <authorList>
            <person name="Xiao L."/>
            <person name="Yang G."/>
            <person name="Zhang L."/>
            <person name="Yang X."/>
            <person name="Zhao S."/>
            <person name="Ji Z."/>
            <person name="Zhou Q."/>
            <person name="Hu M."/>
            <person name="Wang Y."/>
            <person name="Chen M."/>
            <person name="Xu Y."/>
            <person name="Jin H."/>
            <person name="Xiao X."/>
            <person name="Hu G."/>
            <person name="Bao F."/>
            <person name="Hu Y."/>
            <person name="Wan P."/>
            <person name="Li L."/>
            <person name="Deng X."/>
            <person name="Kuang T."/>
            <person name="Xiang C."/>
            <person name="Zhu J.K."/>
            <person name="Oliver M.J."/>
            <person name="He Y."/>
        </authorList>
    </citation>
    <scope>NUCLEOTIDE SEQUENCE [LARGE SCALE GENOMIC DNA]</scope>
    <source>
        <strain evidence="3">cv. XS01</strain>
    </source>
</reference>
<evidence type="ECO:0000313" key="3">
    <source>
        <dbReference type="Proteomes" id="UP000250235"/>
    </source>
</evidence>
<accession>A0A2Z7CZ47</accession>
<evidence type="ECO:0000256" key="1">
    <source>
        <dbReference type="SAM" id="MobiDB-lite"/>
    </source>
</evidence>
<organism evidence="2 3">
    <name type="scientific">Dorcoceras hygrometricum</name>
    <dbReference type="NCBI Taxonomy" id="472368"/>
    <lineage>
        <taxon>Eukaryota</taxon>
        <taxon>Viridiplantae</taxon>
        <taxon>Streptophyta</taxon>
        <taxon>Embryophyta</taxon>
        <taxon>Tracheophyta</taxon>
        <taxon>Spermatophyta</taxon>
        <taxon>Magnoliopsida</taxon>
        <taxon>eudicotyledons</taxon>
        <taxon>Gunneridae</taxon>
        <taxon>Pentapetalae</taxon>
        <taxon>asterids</taxon>
        <taxon>lamiids</taxon>
        <taxon>Lamiales</taxon>
        <taxon>Gesneriaceae</taxon>
        <taxon>Didymocarpoideae</taxon>
        <taxon>Trichosporeae</taxon>
        <taxon>Loxocarpinae</taxon>
        <taxon>Dorcoceras</taxon>
    </lineage>
</organism>
<name>A0A2Z7CZ47_9LAMI</name>
<feature type="region of interest" description="Disordered" evidence="1">
    <location>
        <begin position="123"/>
        <end position="147"/>
    </location>
</feature>
<dbReference type="EMBL" id="KQ991802">
    <property type="protein sequence ID" value="KZV51287.1"/>
    <property type="molecule type" value="Genomic_DNA"/>
</dbReference>
<dbReference type="AlphaFoldDB" id="A0A2Z7CZ47"/>
<gene>
    <name evidence="2" type="ORF">F511_05628</name>
</gene>
<dbReference type="Proteomes" id="UP000250235">
    <property type="component" value="Unassembled WGS sequence"/>
</dbReference>
<evidence type="ECO:0000313" key="2">
    <source>
        <dbReference type="EMBL" id="KZV51287.1"/>
    </source>
</evidence>
<proteinExistence type="predicted"/>
<sequence>MQLIQVKRLGPGKFYISNKKELGFIGGDRMSKDDMMKLLKERPTRKGPPALFIQAKGRGRPLRREERGAGSAIMRRKPQSLLGQVLLRTRSRSRARMGFNGCLAQFRANGYSKEEHSASFLDVEQALADMPEESEESSSGSKESPPS</sequence>
<keyword evidence="3" id="KW-1185">Reference proteome</keyword>